<accession>A0A934UY31</accession>
<protein>
    <submittedName>
        <fullName evidence="2">Alpha/beta hydrolase</fullName>
    </submittedName>
</protein>
<dbReference type="Gene3D" id="3.40.50.1820">
    <property type="entry name" value="alpha/beta hydrolase"/>
    <property type="match status" value="1"/>
</dbReference>
<dbReference type="RefSeq" id="WP_200132191.1">
    <property type="nucleotide sequence ID" value="NZ_JAEHOI010000006.1"/>
</dbReference>
<keyword evidence="2" id="KW-0378">Hydrolase</keyword>
<dbReference type="Pfam" id="PF12146">
    <property type="entry name" value="Hydrolase_4"/>
    <property type="match status" value="1"/>
</dbReference>
<gene>
    <name evidence="2" type="ORF">JD292_07915</name>
</gene>
<keyword evidence="3" id="KW-1185">Reference proteome</keyword>
<sequence>MTGWKEDILGPGFECMDLDLGEDAEGPLVATLVRSLPAPRGFWERHFGKARLLEDIDILYVHGWSDYFFQRTLARFFTDRGARFFALDLRKYGRSLRPGQTFGYIDDLEEYDEEIGLALDEMRGSAAPGESPRRTLLFGHSTGGLILSLWADRHPGVAAGVLLNSPWLELQIAEAGRQWIAPIVNLSVRLNPREAGPQLDFGFYSRAQAEVGPRADLDGVNTEWRPDRTHPVLSGWMRAILVGHARVASGLDIQAPVGMLLSKRYSFRTRWSESLTRVDTVLDVDAVARASLKLGAVVSIGRIDGALHDVFLSADEPRAEAYRRLEEWLVGWRAVDAAHASAASRGR</sequence>
<dbReference type="InterPro" id="IPR022742">
    <property type="entry name" value="Hydrolase_4"/>
</dbReference>
<dbReference type="AlphaFoldDB" id="A0A934UY31"/>
<dbReference type="SUPFAM" id="SSF53474">
    <property type="entry name" value="alpha/beta-Hydrolases"/>
    <property type="match status" value="1"/>
</dbReference>
<reference evidence="2" key="1">
    <citation type="submission" date="2020-12" db="EMBL/GenBank/DDBJ databases">
        <title>Leucobacter sp. CAS2, isolated from Chromium sludge.</title>
        <authorList>
            <person name="Xu Z."/>
        </authorList>
    </citation>
    <scope>NUCLEOTIDE SEQUENCE</scope>
    <source>
        <strain evidence="2">CSA2</strain>
    </source>
</reference>
<proteinExistence type="predicted"/>
<dbReference type="InterPro" id="IPR029058">
    <property type="entry name" value="AB_hydrolase_fold"/>
</dbReference>
<name>A0A934UY31_9MICO</name>
<organism evidence="2 3">
    <name type="scientific">Leucobacter edaphi</name>
    <dbReference type="NCBI Taxonomy" id="2796472"/>
    <lineage>
        <taxon>Bacteria</taxon>
        <taxon>Bacillati</taxon>
        <taxon>Actinomycetota</taxon>
        <taxon>Actinomycetes</taxon>
        <taxon>Micrococcales</taxon>
        <taxon>Microbacteriaceae</taxon>
        <taxon>Leucobacter</taxon>
    </lineage>
</organism>
<comment type="caution">
    <text evidence="2">The sequence shown here is derived from an EMBL/GenBank/DDBJ whole genome shotgun (WGS) entry which is preliminary data.</text>
</comment>
<dbReference type="EMBL" id="JAEHOI010000006">
    <property type="protein sequence ID" value="MBK0421998.1"/>
    <property type="molecule type" value="Genomic_DNA"/>
</dbReference>
<evidence type="ECO:0000259" key="1">
    <source>
        <dbReference type="Pfam" id="PF12146"/>
    </source>
</evidence>
<evidence type="ECO:0000313" key="2">
    <source>
        <dbReference type="EMBL" id="MBK0421998.1"/>
    </source>
</evidence>
<dbReference type="Proteomes" id="UP000618733">
    <property type="component" value="Unassembled WGS sequence"/>
</dbReference>
<evidence type="ECO:0000313" key="3">
    <source>
        <dbReference type="Proteomes" id="UP000618733"/>
    </source>
</evidence>
<feature type="domain" description="Serine aminopeptidase S33" evidence="1">
    <location>
        <begin position="59"/>
        <end position="210"/>
    </location>
</feature>
<dbReference type="GO" id="GO:0016787">
    <property type="term" value="F:hydrolase activity"/>
    <property type="evidence" value="ECO:0007669"/>
    <property type="project" value="UniProtKB-KW"/>
</dbReference>